<dbReference type="PROSITE" id="PS50885">
    <property type="entry name" value="HAMP"/>
    <property type="match status" value="10"/>
</dbReference>
<proteinExistence type="predicted"/>
<dbReference type="Gene3D" id="3.30.450.40">
    <property type="match status" value="1"/>
</dbReference>
<feature type="domain" description="HAMP" evidence="13">
    <location>
        <begin position="790"/>
        <end position="842"/>
    </location>
</feature>
<dbReference type="Gene3D" id="1.10.287.130">
    <property type="match status" value="1"/>
</dbReference>
<organism evidence="14 15">
    <name type="scientific">Salinimonas profundi</name>
    <dbReference type="NCBI Taxonomy" id="2729140"/>
    <lineage>
        <taxon>Bacteria</taxon>
        <taxon>Pseudomonadati</taxon>
        <taxon>Pseudomonadota</taxon>
        <taxon>Gammaproteobacteria</taxon>
        <taxon>Alteromonadales</taxon>
        <taxon>Alteromonadaceae</taxon>
        <taxon>Alteromonas/Salinimonas group</taxon>
        <taxon>Salinimonas</taxon>
    </lineage>
</organism>
<feature type="modified residue" description="4-aspartylphosphate" evidence="8">
    <location>
        <position position="1771"/>
    </location>
</feature>
<gene>
    <name evidence="14" type="ORF">HHX48_13535</name>
</gene>
<reference evidence="14 15" key="1">
    <citation type="submission" date="2020-04" db="EMBL/GenBank/DDBJ databases">
        <title>Salinimonas sp. HHU 13199.</title>
        <authorList>
            <person name="Cui X."/>
            <person name="Zhang D."/>
        </authorList>
    </citation>
    <scope>NUCLEOTIDE SEQUENCE [LARGE SCALE GENOMIC DNA]</scope>
    <source>
        <strain evidence="14 15">HHU 13199</strain>
    </source>
</reference>
<dbReference type="CDD" id="cd00082">
    <property type="entry name" value="HisKA"/>
    <property type="match status" value="1"/>
</dbReference>
<evidence type="ECO:0000256" key="5">
    <source>
        <dbReference type="ARBA" id="ARBA00022679"/>
    </source>
</evidence>
<feature type="region of interest" description="Disordered" evidence="10">
    <location>
        <begin position="1567"/>
        <end position="1591"/>
    </location>
</feature>
<keyword evidence="4 8" id="KW-0597">Phosphoprotein</keyword>
<keyword evidence="9" id="KW-0175">Coiled coil</keyword>
<feature type="domain" description="HAMP" evidence="13">
    <location>
        <begin position="605"/>
        <end position="657"/>
    </location>
</feature>
<dbReference type="RefSeq" id="WP_191025966.1">
    <property type="nucleotide sequence ID" value="NZ_JABBXD010000008.1"/>
</dbReference>
<dbReference type="InterPro" id="IPR036097">
    <property type="entry name" value="HisK_dim/P_sf"/>
</dbReference>
<evidence type="ECO:0000259" key="12">
    <source>
        <dbReference type="PROSITE" id="PS50110"/>
    </source>
</evidence>
<dbReference type="PANTHER" id="PTHR45339">
    <property type="entry name" value="HYBRID SIGNAL TRANSDUCTION HISTIDINE KINASE J"/>
    <property type="match status" value="1"/>
</dbReference>
<dbReference type="InterPro" id="IPR003661">
    <property type="entry name" value="HisK_dim/P_dom"/>
</dbReference>
<feature type="domain" description="HAMP" evidence="13">
    <location>
        <begin position="143"/>
        <end position="195"/>
    </location>
</feature>
<dbReference type="SUPFAM" id="SSF47384">
    <property type="entry name" value="Homodimeric domain of signal transducing histidine kinase"/>
    <property type="match status" value="1"/>
</dbReference>
<keyword evidence="6" id="KW-0418">Kinase</keyword>
<evidence type="ECO:0000256" key="6">
    <source>
        <dbReference type="ARBA" id="ARBA00022777"/>
    </source>
</evidence>
<dbReference type="InterPro" id="IPR001789">
    <property type="entry name" value="Sig_transdc_resp-reg_receiver"/>
</dbReference>
<evidence type="ECO:0000313" key="15">
    <source>
        <dbReference type="Proteomes" id="UP000624419"/>
    </source>
</evidence>
<feature type="compositionally biased region" description="Low complexity" evidence="10">
    <location>
        <begin position="7"/>
        <end position="20"/>
    </location>
</feature>
<feature type="domain" description="Histidine kinase" evidence="11">
    <location>
        <begin position="1311"/>
        <end position="1543"/>
    </location>
</feature>
<dbReference type="SMART" id="SM00387">
    <property type="entry name" value="HATPase_c"/>
    <property type="match status" value="1"/>
</dbReference>
<dbReference type="SMART" id="SM00448">
    <property type="entry name" value="REC"/>
    <property type="match status" value="3"/>
</dbReference>
<feature type="domain" description="HAMP" evidence="13">
    <location>
        <begin position="328"/>
        <end position="380"/>
    </location>
</feature>
<feature type="domain" description="HAMP" evidence="13">
    <location>
        <begin position="882"/>
        <end position="935"/>
    </location>
</feature>
<feature type="modified residue" description="4-aspartylphosphate" evidence="8">
    <location>
        <position position="1649"/>
    </location>
</feature>
<evidence type="ECO:0000259" key="11">
    <source>
        <dbReference type="PROSITE" id="PS50109"/>
    </source>
</evidence>
<keyword evidence="5" id="KW-0808">Transferase</keyword>
<keyword evidence="15" id="KW-1185">Reference proteome</keyword>
<feature type="domain" description="Response regulatory" evidence="12">
    <location>
        <begin position="1868"/>
        <end position="1985"/>
    </location>
</feature>
<evidence type="ECO:0000259" key="13">
    <source>
        <dbReference type="PROSITE" id="PS50885"/>
    </source>
</evidence>
<dbReference type="Pfam" id="PF02518">
    <property type="entry name" value="HATPase_c"/>
    <property type="match status" value="1"/>
</dbReference>
<dbReference type="Gene3D" id="3.40.50.2300">
    <property type="match status" value="3"/>
</dbReference>
<dbReference type="PROSITE" id="PS50109">
    <property type="entry name" value="HIS_KIN"/>
    <property type="match status" value="1"/>
</dbReference>
<dbReference type="PRINTS" id="PR00344">
    <property type="entry name" value="BCTRLSENSOR"/>
</dbReference>
<dbReference type="Proteomes" id="UP000624419">
    <property type="component" value="Unassembled WGS sequence"/>
</dbReference>
<dbReference type="Pfam" id="PF00672">
    <property type="entry name" value="HAMP"/>
    <property type="match status" value="8"/>
</dbReference>
<dbReference type="CDD" id="cd16922">
    <property type="entry name" value="HATPase_EvgS-ArcB-TorS-like"/>
    <property type="match status" value="1"/>
</dbReference>
<comment type="catalytic activity">
    <reaction evidence="1">
        <text>ATP + protein L-histidine = ADP + protein N-phospho-L-histidine.</text>
        <dbReference type="EC" id="2.7.13.3"/>
    </reaction>
</comment>
<evidence type="ECO:0000313" key="14">
    <source>
        <dbReference type="EMBL" id="MBD3586765.1"/>
    </source>
</evidence>
<comment type="subcellular location">
    <subcellularLocation>
        <location evidence="2">Membrane</location>
    </subcellularLocation>
</comment>
<dbReference type="Pfam" id="PF18947">
    <property type="entry name" value="HAMP_2"/>
    <property type="match status" value="2"/>
</dbReference>
<dbReference type="InterPro" id="IPR003660">
    <property type="entry name" value="HAMP_dom"/>
</dbReference>
<accession>A0ABR8LKN7</accession>
<dbReference type="InterPro" id="IPR036890">
    <property type="entry name" value="HATPase_C_sf"/>
</dbReference>
<feature type="domain" description="HAMP" evidence="13">
    <location>
        <begin position="420"/>
        <end position="473"/>
    </location>
</feature>
<dbReference type="InterPro" id="IPR003018">
    <property type="entry name" value="GAF"/>
</dbReference>
<dbReference type="InterPro" id="IPR029016">
    <property type="entry name" value="GAF-like_dom_sf"/>
</dbReference>
<dbReference type="CDD" id="cd17546">
    <property type="entry name" value="REC_hyHK_CKI1_RcsC-like"/>
    <property type="match status" value="1"/>
</dbReference>
<dbReference type="SUPFAM" id="SSF55874">
    <property type="entry name" value="ATPase domain of HSP90 chaperone/DNA topoisomerase II/histidine kinase"/>
    <property type="match status" value="1"/>
</dbReference>
<sequence length="1987" mass="216433">MTSSTPRDTGNNDNSDSSSRTGKRAQSKTSRGNLARKSRRVSHDDMFKDTDYVHDQIDRLIFALESFREGDVSVRLSKERNDKFADLAEAYNTMVEMIGGVSTEVSRISRVGGIEGNLEARADFKAASGVWKELIDNINILIEAISNPVLEVSRILNSIASGNLQDKFSLTVTGDFRAMADVINRTQHSLNTFAEQVTQVAREVGVEGKLGGQASVPNVSGTWKDLTDNVNQMASNITAQVREIASVTTAVAQGDLTQKITEQGKGGEVLVLSSTINRMVDSLNIFAAEVTNVARDVGVEGKLGGQAVVPDVAGTWKALTDNVNMLASNVTAQVRDIANVATAVAGGDLSQKININVKGEIAELKETINQMVDSLNIFSDEVTRVAREVGTEGKLGGQATVPNVAGTWKNLTDNVNTMASNLTTQVREIASVTTAVAQGDLSQKITEQGKGGEVLVLSNTINNMVDSLTLFSAEVTRVAREVGTEGTLGGQAVVPGAAGTWKNLTDNVNTMASNLTTQVREIANVATAVADGDLSQKIKINVKGEIADLKETINQMVDSLNIFSDEVTRVAREVGTEGKLGGQAAVPDVAGTWKNLTENVNFMASNLTTQVREIANVATAVAKGDLTRKVTIDAEGEIAELKETINQMVDSLNIFSDEVTRVAREVGTEGRLGGQALVPNVAGAWSELTKNVNTMASNLTTQVREIASVTKAVANGDLSQKITEEAKGGEVLELSITINRMVDSLQTLSNEVTRVAREVGTEGVLGGQADVPNVAGAWLDLSNNVNTMASNLTAQVREIAGVAASVANGDLSRKISIDARGEIADLRDIINQMVDSLNIFAAEVTRVAREVGTESKLGGQAIVPNVAGTWKDLTDNVNTMASNLTTQVREIASVTTAVANGDLSQKISEEAKEGEVLELSTTINRMVDALNIFADEVTNVAREVGTEGILGGQAEVPNVAGAWKALTDNVNTMASNLTSQVREIASVSTALARGDFSKKIEVHVRGEVQELKNNINAMVDSFITIVRAANSIAEGDFALEMPLRSDADQLSIALNSMTRNLKRISEENENEAWIKNGQANLNDKMRGELDLNALSKNIITYLTKYLKAQIGALYLSETGKDGEVLKLVSTYAYTKRRNAVNEFKIGESLVGQAALEREAIVVTSVPQDYVVISSSLGQSQPRNLLVQPCLIGSEVKGIIEIGSFNEFTDNQLELVRVVAENIAISINSAQDRAKMELLLQESQRKSEELLDQQQKLRNQSEELQVANEDLEIKTRDLERQKEDIQTSRIEVEQKAQELELASKYKSEFLANMSHELRTPLNSLLILAKELTKNEKGNLDGEQIKDAKIIYDGGNDLLNLINDILDLSKVEAGKLQVHPQTIGVKTLLTGLENKFNPIAKDKGIAFSIELADDLPKSLYTDDQRLQQILKNLLSNAFKFTEKGEVVLSAERPSENVKFRNTALEHKNVVAISVADTGIGISKNKFTQIFEAFQQAEGGTSRQYGGTGLGLTISRELSRLLGGEIHIWSEPDEGSKFTVYVPTDLTKAEVAMDDKETSSIIEYSQYQLSDNTPAKQTSSEKSEPTRPFVKDDRNELSAKDNALLIIEDDQNFAEILKREVKAQNYHVLVAREGREGLELAAQYQPKGIFLDIRLPDLDGIRVLDQLKFNLKTRHIPVHIISVEDKSTQALNKGAIGFLSKPASLSNINDVIKKITDIGQSPVKKILLVEDNQASIDSLKRILTNRQIEIITAPTGAEAQRLLKTTRPDCIILDLNLPDTTGFDLLTNLNAVGLINDVPIIIYTGQELTKEEVRELRKYTDSIVIKGVSSPERLLDEVSLFIHSVESQYSDQQRAILTKLHDPEKLLAGQKVLLVDDDVRNTYALSKVLADAEMQVVLADNGMMALEKIKQEPDISIILMDVMMPVMDGYEATRKIRQLREHKDLPIIALTAKAMAEDRSKCLDAGANDYLTKPVDVEKLLNIMRVWLYK</sequence>
<dbReference type="Pfam" id="PF13185">
    <property type="entry name" value="GAF_2"/>
    <property type="match status" value="1"/>
</dbReference>
<dbReference type="Pfam" id="PF00512">
    <property type="entry name" value="HisKA"/>
    <property type="match status" value="1"/>
</dbReference>
<feature type="modified residue" description="4-aspartylphosphate" evidence="8">
    <location>
        <position position="1918"/>
    </location>
</feature>
<dbReference type="EC" id="2.7.13.3" evidence="3"/>
<dbReference type="SMART" id="SM00304">
    <property type="entry name" value="HAMP"/>
    <property type="match status" value="11"/>
</dbReference>
<dbReference type="PROSITE" id="PS50110">
    <property type="entry name" value="RESPONSE_REGULATORY"/>
    <property type="match status" value="3"/>
</dbReference>
<dbReference type="SMART" id="SM00388">
    <property type="entry name" value="HisKA"/>
    <property type="match status" value="1"/>
</dbReference>
<dbReference type="InterPro" id="IPR003594">
    <property type="entry name" value="HATPase_dom"/>
</dbReference>
<evidence type="ECO:0000256" key="2">
    <source>
        <dbReference type="ARBA" id="ARBA00004370"/>
    </source>
</evidence>
<feature type="domain" description="Response regulatory" evidence="12">
    <location>
        <begin position="1600"/>
        <end position="1713"/>
    </location>
</feature>
<feature type="domain" description="HAMP" evidence="13">
    <location>
        <begin position="975"/>
        <end position="1027"/>
    </location>
</feature>
<evidence type="ECO:0000256" key="4">
    <source>
        <dbReference type="ARBA" id="ARBA00022553"/>
    </source>
</evidence>
<feature type="region of interest" description="Disordered" evidence="10">
    <location>
        <begin position="1"/>
        <end position="41"/>
    </location>
</feature>
<dbReference type="SUPFAM" id="SSF52172">
    <property type="entry name" value="CheY-like"/>
    <property type="match status" value="3"/>
</dbReference>
<dbReference type="Gene3D" id="1.20.120.1530">
    <property type="match status" value="6"/>
</dbReference>
<feature type="domain" description="HAMP" evidence="13">
    <location>
        <begin position="513"/>
        <end position="565"/>
    </location>
</feature>
<dbReference type="CDD" id="cd06225">
    <property type="entry name" value="HAMP"/>
    <property type="match status" value="10"/>
</dbReference>
<feature type="domain" description="HAMP" evidence="13">
    <location>
        <begin position="697"/>
        <end position="750"/>
    </location>
</feature>
<dbReference type="EMBL" id="JABBXD010000008">
    <property type="protein sequence ID" value="MBD3586765.1"/>
    <property type="molecule type" value="Genomic_DNA"/>
</dbReference>
<comment type="caution">
    <text evidence="14">The sequence shown here is derived from an EMBL/GenBank/DDBJ whole genome shotgun (WGS) entry which is preliminary data.</text>
</comment>
<dbReference type="SUPFAM" id="SSF58104">
    <property type="entry name" value="Methyl-accepting chemotaxis protein (MCP) signaling domain"/>
    <property type="match status" value="4"/>
</dbReference>
<dbReference type="InterPro" id="IPR005467">
    <property type="entry name" value="His_kinase_dom"/>
</dbReference>
<evidence type="ECO:0000256" key="3">
    <source>
        <dbReference type="ARBA" id="ARBA00012438"/>
    </source>
</evidence>
<dbReference type="Gene3D" id="1.10.287.950">
    <property type="entry name" value="Methyl-accepting chemotaxis protein"/>
    <property type="match status" value="1"/>
</dbReference>
<dbReference type="PANTHER" id="PTHR45339:SF1">
    <property type="entry name" value="HYBRID SIGNAL TRANSDUCTION HISTIDINE KINASE J"/>
    <property type="match status" value="1"/>
</dbReference>
<evidence type="ECO:0000256" key="9">
    <source>
        <dbReference type="SAM" id="Coils"/>
    </source>
</evidence>
<dbReference type="CDD" id="cd00156">
    <property type="entry name" value="REC"/>
    <property type="match status" value="2"/>
</dbReference>
<evidence type="ECO:0000256" key="7">
    <source>
        <dbReference type="ARBA" id="ARBA00023012"/>
    </source>
</evidence>
<feature type="domain" description="Response regulatory" evidence="12">
    <location>
        <begin position="1722"/>
        <end position="1838"/>
    </location>
</feature>
<feature type="compositionally biased region" description="Basic and acidic residues" evidence="10">
    <location>
        <begin position="1576"/>
        <end position="1591"/>
    </location>
</feature>
<name>A0ABR8LKN7_9ALTE</name>
<dbReference type="InterPro" id="IPR011006">
    <property type="entry name" value="CheY-like_superfamily"/>
</dbReference>
<dbReference type="SUPFAM" id="SSF55781">
    <property type="entry name" value="GAF domain-like"/>
    <property type="match status" value="1"/>
</dbReference>
<feature type="coiled-coil region" evidence="9">
    <location>
        <begin position="1232"/>
        <end position="1301"/>
    </location>
</feature>
<feature type="domain" description="HAMP" evidence="13">
    <location>
        <begin position="235"/>
        <end position="288"/>
    </location>
</feature>
<protein>
    <recommendedName>
        <fullName evidence="3">histidine kinase</fullName>
        <ecNumber evidence="3">2.7.13.3</ecNumber>
    </recommendedName>
</protein>
<dbReference type="Pfam" id="PF00072">
    <property type="entry name" value="Response_reg"/>
    <property type="match status" value="3"/>
</dbReference>
<dbReference type="InterPro" id="IPR004358">
    <property type="entry name" value="Sig_transdc_His_kin-like_C"/>
</dbReference>
<evidence type="ECO:0000256" key="8">
    <source>
        <dbReference type="PROSITE-ProRule" id="PRU00169"/>
    </source>
</evidence>
<evidence type="ECO:0000256" key="10">
    <source>
        <dbReference type="SAM" id="MobiDB-lite"/>
    </source>
</evidence>
<dbReference type="Gene3D" id="3.30.565.10">
    <property type="entry name" value="Histidine kinase-like ATPase, C-terminal domain"/>
    <property type="match status" value="1"/>
</dbReference>
<keyword evidence="7" id="KW-0902">Two-component regulatory system</keyword>
<dbReference type="SMART" id="SM00065">
    <property type="entry name" value="GAF"/>
    <property type="match status" value="1"/>
</dbReference>
<evidence type="ECO:0000256" key="1">
    <source>
        <dbReference type="ARBA" id="ARBA00000085"/>
    </source>
</evidence>